<dbReference type="GeneID" id="117236159"/>
<name>A0A6J3KNG4_9HYME</name>
<evidence type="ECO:0000256" key="1">
    <source>
        <dbReference type="SAM" id="MobiDB-lite"/>
    </source>
</evidence>
<dbReference type="KEGG" id="bvk:117236159"/>
<keyword evidence="2" id="KW-1133">Transmembrane helix</keyword>
<feature type="compositionally biased region" description="Acidic residues" evidence="1">
    <location>
        <begin position="222"/>
        <end position="231"/>
    </location>
</feature>
<accession>A0A6J3KNG4</accession>
<feature type="domain" description="OCIA" evidence="3">
    <location>
        <begin position="23"/>
        <end position="92"/>
    </location>
</feature>
<evidence type="ECO:0000313" key="4">
    <source>
        <dbReference type="Proteomes" id="UP000504631"/>
    </source>
</evidence>
<evidence type="ECO:0000313" key="6">
    <source>
        <dbReference type="RefSeq" id="XP_033354778.1"/>
    </source>
</evidence>
<evidence type="ECO:0000256" key="2">
    <source>
        <dbReference type="SAM" id="Phobius"/>
    </source>
</evidence>
<dbReference type="AlphaFoldDB" id="A0A6J3KNG4"/>
<keyword evidence="4" id="KW-1185">Reference proteome</keyword>
<sequence length="231" mass="26980">MRMSRGNEEEELKMLQELVPNATPESLRIFRDCMKRDAFYNASLPYGILSAAAAYILIPKTPGMLKPIVTTVIGVTMSFVGKLFYTPKCYHKAFGNSIDPFPRKQLHQGGNVNRQEQQSKYLVSSVDNLQEEKPVWDNIDTQFESYPNEFDDISGNLQEESTNEQQGKKHVTYDDLWMQHREQQMRSQYSDIQNYFSTNNTRREPVQRQQIRHPQKSAVPETEFDEKETWN</sequence>
<feature type="region of interest" description="Disordered" evidence="1">
    <location>
        <begin position="198"/>
        <end position="231"/>
    </location>
</feature>
<protein>
    <submittedName>
        <fullName evidence="5 6">Uncharacterized protein LOC117236159</fullName>
    </submittedName>
</protein>
<dbReference type="RefSeq" id="XP_033354777.1">
    <property type="nucleotide sequence ID" value="XM_033498886.1"/>
</dbReference>
<organism evidence="4 6">
    <name type="scientific">Bombus vosnesenskii</name>
    <dbReference type="NCBI Taxonomy" id="207650"/>
    <lineage>
        <taxon>Eukaryota</taxon>
        <taxon>Metazoa</taxon>
        <taxon>Ecdysozoa</taxon>
        <taxon>Arthropoda</taxon>
        <taxon>Hexapoda</taxon>
        <taxon>Insecta</taxon>
        <taxon>Pterygota</taxon>
        <taxon>Neoptera</taxon>
        <taxon>Endopterygota</taxon>
        <taxon>Hymenoptera</taxon>
        <taxon>Apocrita</taxon>
        <taxon>Aculeata</taxon>
        <taxon>Apoidea</taxon>
        <taxon>Anthophila</taxon>
        <taxon>Apidae</taxon>
        <taxon>Bombus</taxon>
        <taxon>Pyrobombus</taxon>
    </lineage>
</organism>
<feature type="transmembrane region" description="Helical" evidence="2">
    <location>
        <begin position="64"/>
        <end position="85"/>
    </location>
</feature>
<dbReference type="Pfam" id="PF07051">
    <property type="entry name" value="OCIA"/>
    <property type="match status" value="1"/>
</dbReference>
<dbReference type="Proteomes" id="UP000504631">
    <property type="component" value="Unplaced"/>
</dbReference>
<dbReference type="RefSeq" id="XP_033354778.1">
    <property type="nucleotide sequence ID" value="XM_033498887.1"/>
</dbReference>
<proteinExistence type="predicted"/>
<gene>
    <name evidence="5 6" type="primary">LOC117236159</name>
</gene>
<keyword evidence="2" id="KW-0472">Membrane</keyword>
<feature type="transmembrane region" description="Helical" evidence="2">
    <location>
        <begin position="38"/>
        <end position="58"/>
    </location>
</feature>
<evidence type="ECO:0000259" key="3">
    <source>
        <dbReference type="Pfam" id="PF07051"/>
    </source>
</evidence>
<reference evidence="5 6" key="1">
    <citation type="submission" date="2025-04" db="UniProtKB">
        <authorList>
            <consortium name="RefSeq"/>
        </authorList>
    </citation>
    <scope>IDENTIFICATION</scope>
    <source>
        <tissue evidence="5 6">Muscle</tissue>
    </source>
</reference>
<evidence type="ECO:0000313" key="5">
    <source>
        <dbReference type="RefSeq" id="XP_033354777.1"/>
    </source>
</evidence>
<keyword evidence="2" id="KW-0812">Transmembrane</keyword>
<dbReference type="InterPro" id="IPR009764">
    <property type="entry name" value="OCIA_dom"/>
</dbReference>